<organism evidence="1 2">
    <name type="scientific">Digitaria exilis</name>
    <dbReference type="NCBI Taxonomy" id="1010633"/>
    <lineage>
        <taxon>Eukaryota</taxon>
        <taxon>Viridiplantae</taxon>
        <taxon>Streptophyta</taxon>
        <taxon>Embryophyta</taxon>
        <taxon>Tracheophyta</taxon>
        <taxon>Spermatophyta</taxon>
        <taxon>Magnoliopsida</taxon>
        <taxon>Liliopsida</taxon>
        <taxon>Poales</taxon>
        <taxon>Poaceae</taxon>
        <taxon>PACMAD clade</taxon>
        <taxon>Panicoideae</taxon>
        <taxon>Panicodae</taxon>
        <taxon>Paniceae</taxon>
        <taxon>Anthephorinae</taxon>
        <taxon>Digitaria</taxon>
    </lineage>
</organism>
<evidence type="ECO:0000313" key="2">
    <source>
        <dbReference type="Proteomes" id="UP000636709"/>
    </source>
</evidence>
<keyword evidence="2" id="KW-1185">Reference proteome</keyword>
<evidence type="ECO:0000313" key="1">
    <source>
        <dbReference type="EMBL" id="KAF8654568.1"/>
    </source>
</evidence>
<proteinExistence type="predicted"/>
<dbReference type="Proteomes" id="UP000636709">
    <property type="component" value="Unassembled WGS sequence"/>
</dbReference>
<dbReference type="EMBL" id="JACEFO010002615">
    <property type="protein sequence ID" value="KAF8654568.1"/>
    <property type="molecule type" value="Genomic_DNA"/>
</dbReference>
<gene>
    <name evidence="1" type="ORF">HU200_061764</name>
</gene>
<comment type="caution">
    <text evidence="1">The sequence shown here is derived from an EMBL/GenBank/DDBJ whole genome shotgun (WGS) entry which is preliminary data.</text>
</comment>
<name>A0A835AER3_9POAL</name>
<reference evidence="1" key="1">
    <citation type="submission" date="2020-07" db="EMBL/GenBank/DDBJ databases">
        <title>Genome sequence and genetic diversity analysis of an under-domesticated orphan crop, white fonio (Digitaria exilis).</title>
        <authorList>
            <person name="Bennetzen J.L."/>
            <person name="Chen S."/>
            <person name="Ma X."/>
            <person name="Wang X."/>
            <person name="Yssel A.E.J."/>
            <person name="Chaluvadi S.R."/>
            <person name="Johnson M."/>
            <person name="Gangashetty P."/>
            <person name="Hamidou F."/>
            <person name="Sanogo M.D."/>
            <person name="Zwaenepoel A."/>
            <person name="Wallace J."/>
            <person name="Van De Peer Y."/>
            <person name="Van Deynze A."/>
        </authorList>
    </citation>
    <scope>NUCLEOTIDE SEQUENCE</scope>
    <source>
        <tissue evidence="1">Leaves</tissue>
    </source>
</reference>
<dbReference type="AlphaFoldDB" id="A0A835AER3"/>
<sequence length="168" mass="17325">MAADATTSSAAAAAYPPPALPASRQDIQAAVAKAAELRALHAALLQGGANAGGYASASRSPAVIRLPPAASPALSRPGLVAPAAAAAEDYPVFAPVSLRILQLLALLASTHDCTALHPASGASCMLHPCLIVRLRTIVLFFGTRSKDVCERCRFQFNRWSLVGVKLDS</sequence>
<accession>A0A835AER3</accession>
<protein>
    <submittedName>
        <fullName evidence="1">Uncharacterized protein</fullName>
    </submittedName>
</protein>